<evidence type="ECO:0000313" key="14">
    <source>
        <dbReference type="Proteomes" id="UP000599437"/>
    </source>
</evidence>
<dbReference type="EC" id="1.11.1.24" evidence="2"/>
<dbReference type="Proteomes" id="UP000599437">
    <property type="component" value="Unassembled WGS sequence"/>
</dbReference>
<evidence type="ECO:0000256" key="9">
    <source>
        <dbReference type="ARBA" id="ARBA00038489"/>
    </source>
</evidence>
<dbReference type="PANTHER" id="PTHR42801:SF22">
    <property type="entry name" value="PEROXIREDOXIN SLL0755-RELATED"/>
    <property type="match status" value="1"/>
</dbReference>
<organism evidence="13 14">
    <name type="scientific">Streptomyces chryseus</name>
    <dbReference type="NCBI Taxonomy" id="68186"/>
    <lineage>
        <taxon>Bacteria</taxon>
        <taxon>Bacillati</taxon>
        <taxon>Actinomycetota</taxon>
        <taxon>Actinomycetes</taxon>
        <taxon>Kitasatosporales</taxon>
        <taxon>Streptomycetaceae</taxon>
        <taxon>Streptomyces</taxon>
    </lineage>
</organism>
<evidence type="ECO:0000256" key="8">
    <source>
        <dbReference type="ARBA" id="ARBA00032824"/>
    </source>
</evidence>
<evidence type="ECO:0000256" key="2">
    <source>
        <dbReference type="ARBA" id="ARBA00013017"/>
    </source>
</evidence>
<dbReference type="EMBL" id="BMVO01000042">
    <property type="protein sequence ID" value="GHB31913.1"/>
    <property type="molecule type" value="Genomic_DNA"/>
</dbReference>
<evidence type="ECO:0000259" key="12">
    <source>
        <dbReference type="PROSITE" id="PS51352"/>
    </source>
</evidence>
<dbReference type="RefSeq" id="WP_138897983.1">
    <property type="nucleotide sequence ID" value="NZ_BMVO01000042.1"/>
</dbReference>
<comment type="caution">
    <text evidence="13">The sequence shown here is derived from an EMBL/GenBank/DDBJ whole genome shotgun (WGS) entry which is preliminary data.</text>
</comment>
<evidence type="ECO:0000313" key="13">
    <source>
        <dbReference type="EMBL" id="GHB31913.1"/>
    </source>
</evidence>
<dbReference type="PANTHER" id="PTHR42801">
    <property type="entry name" value="THIOREDOXIN-DEPENDENT PEROXIDE REDUCTASE"/>
    <property type="match status" value="1"/>
</dbReference>
<dbReference type="InterPro" id="IPR000866">
    <property type="entry name" value="AhpC/TSA"/>
</dbReference>
<feature type="domain" description="Thioredoxin" evidence="12">
    <location>
        <begin position="5"/>
        <end position="160"/>
    </location>
</feature>
<keyword evidence="5" id="KW-0560">Oxidoreductase</keyword>
<accession>A0ABQ3EB39</accession>
<sequence>MTAAPSVGDHVGDFALPGGVGVGACFERRDFTLCQQRGSVLILAFYRGADSSVCAQQMCSYSSSPDLFTDSGARVWGISPESVDSSARFALKHGLRVPLLSDPGRHVARSFGVETPGAQPRRAVFVIAPDGTLVWKYLALSESSFPPPAVLARHLARVQRT</sequence>
<dbReference type="InterPro" id="IPR013766">
    <property type="entry name" value="Thioredoxin_domain"/>
</dbReference>
<evidence type="ECO:0000256" key="6">
    <source>
        <dbReference type="ARBA" id="ARBA00023157"/>
    </source>
</evidence>
<keyword evidence="3" id="KW-0575">Peroxidase</keyword>
<gene>
    <name evidence="13" type="ORF">GCM10010346_64110</name>
</gene>
<evidence type="ECO:0000256" key="7">
    <source>
        <dbReference type="ARBA" id="ARBA00023284"/>
    </source>
</evidence>
<evidence type="ECO:0000256" key="10">
    <source>
        <dbReference type="ARBA" id="ARBA00041373"/>
    </source>
</evidence>
<evidence type="ECO:0000256" key="1">
    <source>
        <dbReference type="ARBA" id="ARBA00003330"/>
    </source>
</evidence>
<dbReference type="SUPFAM" id="SSF52833">
    <property type="entry name" value="Thioredoxin-like"/>
    <property type="match status" value="1"/>
</dbReference>
<evidence type="ECO:0000256" key="11">
    <source>
        <dbReference type="ARBA" id="ARBA00049091"/>
    </source>
</evidence>
<comment type="function">
    <text evidence="1">Thiol-specific peroxidase that catalyzes the reduction of hydrogen peroxide and organic hydroperoxides to water and alcohols, respectively. Plays a role in cell protection against oxidative stress by detoxifying peroxides and as sensor of hydrogen peroxide-mediated signaling events.</text>
</comment>
<dbReference type="InterPro" id="IPR050924">
    <property type="entry name" value="Peroxiredoxin_BCP/PrxQ"/>
</dbReference>
<reference evidence="14" key="1">
    <citation type="journal article" date="2019" name="Int. J. Syst. Evol. Microbiol.">
        <title>The Global Catalogue of Microorganisms (GCM) 10K type strain sequencing project: providing services to taxonomists for standard genome sequencing and annotation.</title>
        <authorList>
            <consortium name="The Broad Institute Genomics Platform"/>
            <consortium name="The Broad Institute Genome Sequencing Center for Infectious Disease"/>
            <person name="Wu L."/>
            <person name="Ma J."/>
        </authorList>
    </citation>
    <scope>NUCLEOTIDE SEQUENCE [LARGE SCALE GENOMIC DNA]</scope>
    <source>
        <strain evidence="14">JCM 4737</strain>
    </source>
</reference>
<evidence type="ECO:0000256" key="3">
    <source>
        <dbReference type="ARBA" id="ARBA00022559"/>
    </source>
</evidence>
<dbReference type="InterPro" id="IPR036249">
    <property type="entry name" value="Thioredoxin-like_sf"/>
</dbReference>
<evidence type="ECO:0000256" key="5">
    <source>
        <dbReference type="ARBA" id="ARBA00023002"/>
    </source>
</evidence>
<keyword evidence="4" id="KW-0049">Antioxidant</keyword>
<keyword evidence="14" id="KW-1185">Reference proteome</keyword>
<keyword evidence="7" id="KW-0676">Redox-active center</keyword>
<dbReference type="CDD" id="cd03017">
    <property type="entry name" value="PRX_BCP"/>
    <property type="match status" value="1"/>
</dbReference>
<protein>
    <recommendedName>
        <fullName evidence="2">thioredoxin-dependent peroxiredoxin</fullName>
        <ecNumber evidence="2">1.11.1.24</ecNumber>
    </recommendedName>
    <alternativeName>
        <fullName evidence="10">Bacterioferritin comigratory protein</fullName>
    </alternativeName>
    <alternativeName>
        <fullName evidence="8">Thioredoxin peroxidase</fullName>
    </alternativeName>
</protein>
<dbReference type="PROSITE" id="PS51352">
    <property type="entry name" value="THIOREDOXIN_2"/>
    <property type="match status" value="1"/>
</dbReference>
<dbReference type="Pfam" id="PF00578">
    <property type="entry name" value="AhpC-TSA"/>
    <property type="match status" value="1"/>
</dbReference>
<dbReference type="Gene3D" id="3.40.30.10">
    <property type="entry name" value="Glutaredoxin"/>
    <property type="match status" value="1"/>
</dbReference>
<proteinExistence type="inferred from homology"/>
<keyword evidence="6" id="KW-1015">Disulfide bond</keyword>
<comment type="similarity">
    <text evidence="9">Belongs to the peroxiredoxin family. BCP/PrxQ subfamily.</text>
</comment>
<name>A0ABQ3EB39_9ACTN</name>
<comment type="catalytic activity">
    <reaction evidence="11">
        <text>a hydroperoxide + [thioredoxin]-dithiol = an alcohol + [thioredoxin]-disulfide + H2O</text>
        <dbReference type="Rhea" id="RHEA:62620"/>
        <dbReference type="Rhea" id="RHEA-COMP:10698"/>
        <dbReference type="Rhea" id="RHEA-COMP:10700"/>
        <dbReference type="ChEBI" id="CHEBI:15377"/>
        <dbReference type="ChEBI" id="CHEBI:29950"/>
        <dbReference type="ChEBI" id="CHEBI:30879"/>
        <dbReference type="ChEBI" id="CHEBI:35924"/>
        <dbReference type="ChEBI" id="CHEBI:50058"/>
        <dbReference type="EC" id="1.11.1.24"/>
    </reaction>
</comment>
<evidence type="ECO:0000256" key="4">
    <source>
        <dbReference type="ARBA" id="ARBA00022862"/>
    </source>
</evidence>